<dbReference type="Proteomes" id="UP000649617">
    <property type="component" value="Unassembled WGS sequence"/>
</dbReference>
<dbReference type="EMBL" id="CAJNIZ010003189">
    <property type="protein sequence ID" value="CAE7219559.1"/>
    <property type="molecule type" value="Genomic_DNA"/>
</dbReference>
<protein>
    <submittedName>
        <fullName evidence="1">Uncharacterized protein</fullName>
    </submittedName>
</protein>
<organism evidence="1 2">
    <name type="scientific">Symbiodinium pilosum</name>
    <name type="common">Dinoflagellate</name>
    <dbReference type="NCBI Taxonomy" id="2952"/>
    <lineage>
        <taxon>Eukaryota</taxon>
        <taxon>Sar</taxon>
        <taxon>Alveolata</taxon>
        <taxon>Dinophyceae</taxon>
        <taxon>Suessiales</taxon>
        <taxon>Symbiodiniaceae</taxon>
        <taxon>Symbiodinium</taxon>
    </lineage>
</organism>
<name>A0A812K3G1_SYMPI</name>
<reference evidence="1" key="1">
    <citation type="submission" date="2021-02" db="EMBL/GenBank/DDBJ databases">
        <authorList>
            <person name="Dougan E. K."/>
            <person name="Rhodes N."/>
            <person name="Thang M."/>
            <person name="Chan C."/>
        </authorList>
    </citation>
    <scope>NUCLEOTIDE SEQUENCE</scope>
</reference>
<dbReference type="SUPFAM" id="SSF47095">
    <property type="entry name" value="HMG-box"/>
    <property type="match status" value="1"/>
</dbReference>
<dbReference type="AlphaFoldDB" id="A0A812K3G1"/>
<proteinExistence type="predicted"/>
<gene>
    <name evidence="1" type="ORF">SPIL2461_LOCUS2822</name>
</gene>
<dbReference type="CDD" id="cd00084">
    <property type="entry name" value="HMG-box_SF"/>
    <property type="match status" value="1"/>
</dbReference>
<accession>A0A812K3G1</accession>
<evidence type="ECO:0000313" key="1">
    <source>
        <dbReference type="EMBL" id="CAE7219559.1"/>
    </source>
</evidence>
<dbReference type="Gene3D" id="1.10.30.10">
    <property type="entry name" value="High mobility group box domain"/>
    <property type="match status" value="1"/>
</dbReference>
<comment type="caution">
    <text evidence="1">The sequence shown here is derived from an EMBL/GenBank/DDBJ whole genome shotgun (WGS) entry which is preliminary data.</text>
</comment>
<sequence>MLIRFWRQFAAWSEAVRGGDADPVALGQLVQELLQKEESFAEQNAKRLRLVADAFLRDDFDETVVNIVDCLMQPLDALMNRFLQRTDILNKIRYQETGNGLTTDALKQKSRAMFLRWAQGDMGQDVISHFLKILKSSDLAGFCRVQPDRASTLSMTCFQLIVFAISDIWRRFCFSTKSFPWCLFPLISSSESDFCSAWTSFRRTLDRCPECVDVAFSRPLLRGFDPASVGPDNVTGHVQELRAMLDQIATYSPLATDSVETLHAQNQDKLYTWRGYVLGGAAAAKHCILGALANEHAHLKSVMDPEIMPSKVRISLMQKHIGRKRKQQPNAPIASRTKRLHTAIKEKRRRLSPWNIFKREKLANFSRRLSRAEFEVESKKIAQQWRQISDEERQHYVMACEYEQRCRDELVSRPLTSKLPKCAVAEDSNEAPANVDEPVRVDSLTTDQLQKVAGARFCKKVSAKRLLHNCEQQKQAAGWVTYGLGLQDCHGAISRGRIDLNTEQLVVDRAVENNIHHAIAEPDEDAYAHLPDPHSACCHNLFGYCKQDAARHVAQHFASHLSTKVRELHLPTGTLVTLQTVLKDSAAASRAFFLGVLC</sequence>
<keyword evidence="2" id="KW-1185">Reference proteome</keyword>
<evidence type="ECO:0000313" key="2">
    <source>
        <dbReference type="Proteomes" id="UP000649617"/>
    </source>
</evidence>
<dbReference type="InterPro" id="IPR036910">
    <property type="entry name" value="HMG_box_dom_sf"/>
</dbReference>
<dbReference type="OrthoDB" id="422469at2759"/>